<dbReference type="RefSeq" id="WP_060778468.1">
    <property type="nucleotide sequence ID" value="NZ_CAJHLF010000005.1"/>
</dbReference>
<evidence type="ECO:0000313" key="4">
    <source>
        <dbReference type="Proteomes" id="UP000594771"/>
    </source>
</evidence>
<sequence length="302" mass="33118">MTDSHNNDIENEDKVFSKDWWLRLVKGAFVGIGGILPGLSGGVLAVIFGIYDKLLNFLGNITHKFWQNVRYFIPVGIGFVIGIILFSFFVMKAFGSYEALFTCLFIGFVVGTFPSLFKQAGQEGRSTADYLVMGLTALALFALMVFGGQHFSHLTPSFGVWLFSGALIGLGVIVPGMSPSNFLIYFGLYEKMSAGISHLNMGVIIPLGLGAILCVLALAKVANWLFDHYYAKMYHFILGTVIGSSLAIFPTVVFPAFTTEGLMETGLSFMTTLILAIVMFVAGVIFSYWFSGIEEKYSPDNR</sequence>
<evidence type="ECO:0000313" key="5">
    <source>
        <dbReference type="Proteomes" id="UP001069145"/>
    </source>
</evidence>
<feature type="transmembrane region" description="Helical" evidence="1">
    <location>
        <begin position="28"/>
        <end position="51"/>
    </location>
</feature>
<feature type="transmembrane region" description="Helical" evidence="1">
    <location>
        <begin position="160"/>
        <end position="187"/>
    </location>
</feature>
<proteinExistence type="predicted"/>
<feature type="transmembrane region" description="Helical" evidence="1">
    <location>
        <begin position="199"/>
        <end position="222"/>
    </location>
</feature>
<evidence type="ECO:0000313" key="2">
    <source>
        <dbReference type="EMBL" id="MCY3053793.1"/>
    </source>
</evidence>
<evidence type="ECO:0000256" key="1">
    <source>
        <dbReference type="SAM" id="Phobius"/>
    </source>
</evidence>
<dbReference type="PANTHER" id="PTHR37308">
    <property type="entry name" value="INTEGRAL MEMBRANE PROTEIN"/>
    <property type="match status" value="1"/>
</dbReference>
<reference evidence="3 4" key="1">
    <citation type="submission" date="2020-12" db="EMBL/GenBank/DDBJ databases">
        <title>FDA dAtabase for Regulatory Grade micrObial Sequences (FDA-ARGOS): Supporting development and validation of Infectious Disease Dx tests.</title>
        <authorList>
            <person name="Sproer C."/>
            <person name="Gronow S."/>
            <person name="Severitt S."/>
            <person name="Schroder I."/>
            <person name="Tallon L."/>
            <person name="Sadzewicz L."/>
            <person name="Zhao X."/>
            <person name="Boylan J."/>
            <person name="Ott S."/>
            <person name="Bowen H."/>
            <person name="Vavikolanu K."/>
            <person name="Mehta A."/>
            <person name="Aluvathingal J."/>
            <person name="Nadendla S."/>
            <person name="Lowell S."/>
            <person name="Myers T."/>
            <person name="Yan Y."/>
            <person name="Sichtig H."/>
        </authorList>
    </citation>
    <scope>NUCLEOTIDE SEQUENCE [LARGE SCALE GENOMIC DNA]</scope>
    <source>
        <strain evidence="3 4">FDAARGOS_911</strain>
    </source>
</reference>
<dbReference type="InterPro" id="IPR007163">
    <property type="entry name" value="VCA0040-like"/>
</dbReference>
<accession>A0A0X8FEV4</accession>
<feature type="transmembrane region" description="Helical" evidence="1">
    <location>
        <begin position="129"/>
        <end position="148"/>
    </location>
</feature>
<gene>
    <name evidence="3" type="ORF">I6G68_04365</name>
    <name evidence="2" type="ORF">ODY43_07305</name>
</gene>
<dbReference type="Pfam" id="PF04018">
    <property type="entry name" value="VCA0040-like"/>
    <property type="match status" value="1"/>
</dbReference>
<keyword evidence="5" id="KW-1185">Reference proteome</keyword>
<evidence type="ECO:0000313" key="3">
    <source>
        <dbReference type="EMBL" id="QPS02301.1"/>
    </source>
</evidence>
<dbReference type="EMBL" id="CP065662">
    <property type="protein sequence ID" value="QPS02301.1"/>
    <property type="molecule type" value="Genomic_DNA"/>
</dbReference>
<keyword evidence="1" id="KW-0812">Transmembrane</keyword>
<dbReference type="EMBL" id="JAOTML010000008">
    <property type="protein sequence ID" value="MCY3053793.1"/>
    <property type="molecule type" value="Genomic_DNA"/>
</dbReference>
<organism evidence="3 4">
    <name type="scientific">Aerococcus urinae</name>
    <dbReference type="NCBI Taxonomy" id="1376"/>
    <lineage>
        <taxon>Bacteria</taxon>
        <taxon>Bacillati</taxon>
        <taxon>Bacillota</taxon>
        <taxon>Bacilli</taxon>
        <taxon>Lactobacillales</taxon>
        <taxon>Aerococcaceae</taxon>
        <taxon>Aerococcus</taxon>
    </lineage>
</organism>
<reference evidence="2" key="2">
    <citation type="submission" date="2022-09" db="EMBL/GenBank/DDBJ databases">
        <title>Aerococcus urinae taxonomy study.</title>
        <authorList>
            <person name="Christensen J."/>
            <person name="Senneby E."/>
        </authorList>
    </citation>
    <scope>NUCLEOTIDE SEQUENCE</scope>
    <source>
        <strain evidence="2">NLD-066-U95</strain>
    </source>
</reference>
<dbReference type="Proteomes" id="UP001069145">
    <property type="component" value="Unassembled WGS sequence"/>
</dbReference>
<dbReference type="KEGG" id="aun:AWM73_05675"/>
<feature type="transmembrane region" description="Helical" evidence="1">
    <location>
        <begin position="97"/>
        <end position="117"/>
    </location>
</feature>
<keyword evidence="1" id="KW-0472">Membrane</keyword>
<dbReference type="OrthoDB" id="9793746at2"/>
<dbReference type="Proteomes" id="UP000594771">
    <property type="component" value="Chromosome"/>
</dbReference>
<feature type="transmembrane region" description="Helical" evidence="1">
    <location>
        <begin position="71"/>
        <end position="91"/>
    </location>
</feature>
<feature type="transmembrane region" description="Helical" evidence="1">
    <location>
        <begin position="269"/>
        <end position="290"/>
    </location>
</feature>
<dbReference type="GeneID" id="35767889"/>
<protein>
    <submittedName>
        <fullName evidence="3">DUF368 domain-containing protein</fullName>
    </submittedName>
</protein>
<keyword evidence="1" id="KW-1133">Transmembrane helix</keyword>
<dbReference type="PANTHER" id="PTHR37308:SF1">
    <property type="entry name" value="POLYPRENYL-PHOSPHATE TRANSPORTER"/>
    <property type="match status" value="1"/>
</dbReference>
<feature type="transmembrane region" description="Helical" evidence="1">
    <location>
        <begin position="234"/>
        <end position="257"/>
    </location>
</feature>
<dbReference type="AlphaFoldDB" id="A0A0X8FEV4"/>
<name>A0A0X8FEV4_9LACT</name>